<keyword evidence="2" id="KW-1185">Reference proteome</keyword>
<gene>
    <name evidence="1" type="ORF">GCM10009090_31670</name>
</gene>
<evidence type="ECO:0000313" key="2">
    <source>
        <dbReference type="Proteomes" id="UP000623958"/>
    </source>
</evidence>
<accession>A0A919FAJ6</accession>
<dbReference type="AlphaFoldDB" id="A0A919FAJ6"/>
<sequence length="64" mass="7150">MRPRSVEEKGVIAHDLVDQVWPLLAQGVARPQIARVFELNQAAEAHRMMEAGGYVGKIVMRVSH</sequence>
<reference evidence="1" key="1">
    <citation type="journal article" date="2014" name="Int. J. Syst. Evol. Microbiol.">
        <title>Complete genome sequence of Corynebacterium casei LMG S-19264T (=DSM 44701T), isolated from a smear-ripened cheese.</title>
        <authorList>
            <consortium name="US DOE Joint Genome Institute (JGI-PGF)"/>
            <person name="Walter F."/>
            <person name="Albersmeier A."/>
            <person name="Kalinowski J."/>
            <person name="Ruckert C."/>
        </authorList>
    </citation>
    <scope>NUCLEOTIDE SEQUENCE</scope>
    <source>
        <strain evidence="1">JCM 13306</strain>
    </source>
</reference>
<dbReference type="RefSeq" id="WP_434029828.1">
    <property type="nucleotide sequence ID" value="NZ_BNBA01000032.1"/>
</dbReference>
<comment type="caution">
    <text evidence="1">The sequence shown here is derived from an EMBL/GenBank/DDBJ whole genome shotgun (WGS) entry which is preliminary data.</text>
</comment>
<proteinExistence type="predicted"/>
<dbReference type="Proteomes" id="UP000623958">
    <property type="component" value="Unassembled WGS sequence"/>
</dbReference>
<dbReference type="Pfam" id="PF13602">
    <property type="entry name" value="ADH_zinc_N_2"/>
    <property type="match status" value="1"/>
</dbReference>
<name>A0A919FAJ6_9XANT</name>
<dbReference type="EMBL" id="BNBA01000032">
    <property type="protein sequence ID" value="GHH58619.1"/>
    <property type="molecule type" value="Genomic_DNA"/>
</dbReference>
<organism evidence="1 2">
    <name type="scientific">Xanthomonas boreopolis</name>
    <dbReference type="NCBI Taxonomy" id="86183"/>
    <lineage>
        <taxon>Bacteria</taxon>
        <taxon>Pseudomonadati</taxon>
        <taxon>Pseudomonadota</taxon>
        <taxon>Gammaproteobacteria</taxon>
        <taxon>Lysobacterales</taxon>
        <taxon>Lysobacteraceae</taxon>
        <taxon>Xanthomonas</taxon>
    </lineage>
</organism>
<evidence type="ECO:0008006" key="3">
    <source>
        <dbReference type="Google" id="ProtNLM"/>
    </source>
</evidence>
<reference evidence="1" key="2">
    <citation type="submission" date="2020-09" db="EMBL/GenBank/DDBJ databases">
        <authorList>
            <person name="Sun Q."/>
            <person name="Ohkuma M."/>
        </authorList>
    </citation>
    <scope>NUCLEOTIDE SEQUENCE</scope>
    <source>
        <strain evidence="1">JCM 13306</strain>
    </source>
</reference>
<dbReference type="Gene3D" id="3.90.180.10">
    <property type="entry name" value="Medium-chain alcohol dehydrogenases, catalytic domain"/>
    <property type="match status" value="1"/>
</dbReference>
<evidence type="ECO:0000313" key="1">
    <source>
        <dbReference type="EMBL" id="GHH58619.1"/>
    </source>
</evidence>
<protein>
    <recommendedName>
        <fullName evidence="3">Zinc-binding dehydrogenase</fullName>
    </recommendedName>
</protein>